<proteinExistence type="predicted"/>
<evidence type="ECO:0000313" key="1">
    <source>
        <dbReference type="EMBL" id="RCI17376.1"/>
    </source>
</evidence>
<comment type="caution">
    <text evidence="1">The sequence shown here is derived from an EMBL/GenBank/DDBJ whole genome shotgun (WGS) entry which is preliminary data.</text>
</comment>
<dbReference type="Proteomes" id="UP000253664">
    <property type="component" value="Unassembled WGS sequence"/>
</dbReference>
<dbReference type="EMBL" id="LKCN02000001">
    <property type="protein sequence ID" value="RCI17376.1"/>
    <property type="molecule type" value="Genomic_DNA"/>
</dbReference>
<organism evidence="1 2">
    <name type="scientific">Ophiocordyceps polyrhachis-furcata BCC 54312</name>
    <dbReference type="NCBI Taxonomy" id="1330021"/>
    <lineage>
        <taxon>Eukaryota</taxon>
        <taxon>Fungi</taxon>
        <taxon>Dikarya</taxon>
        <taxon>Ascomycota</taxon>
        <taxon>Pezizomycotina</taxon>
        <taxon>Sordariomycetes</taxon>
        <taxon>Hypocreomycetidae</taxon>
        <taxon>Hypocreales</taxon>
        <taxon>Ophiocordycipitaceae</taxon>
        <taxon>Ophiocordyceps</taxon>
    </lineage>
</organism>
<accession>A0A367LSE8</accession>
<protein>
    <submittedName>
        <fullName evidence="1">Uncharacterized protein</fullName>
    </submittedName>
</protein>
<dbReference type="AlphaFoldDB" id="A0A367LSE8"/>
<sequence>MRYNVLVRASRRELIIYSADNLFLATSLCEISLALRVTPTPKAPPIISLPSKVSNFANLFSKEKASALLPYYSSQDYYIYLRYNPDSSSPAL</sequence>
<evidence type="ECO:0000313" key="2">
    <source>
        <dbReference type="Proteomes" id="UP000253664"/>
    </source>
</evidence>
<dbReference type="OrthoDB" id="5264002at2759"/>
<gene>
    <name evidence="1" type="ORF">L249_1694</name>
</gene>
<keyword evidence="2" id="KW-1185">Reference proteome</keyword>
<reference evidence="1 2" key="1">
    <citation type="journal article" date="2015" name="BMC Genomics">
        <title>Insights from the genome of Ophiocordyceps polyrhachis-furcata to pathogenicity and host specificity in insect fungi.</title>
        <authorList>
            <person name="Wichadakul D."/>
            <person name="Kobmoo N."/>
            <person name="Ingsriswang S."/>
            <person name="Tangphatsornruang S."/>
            <person name="Chantasingh D."/>
            <person name="Luangsa-ard J.J."/>
            <person name="Eurwilaichitr L."/>
        </authorList>
    </citation>
    <scope>NUCLEOTIDE SEQUENCE [LARGE SCALE GENOMIC DNA]</scope>
    <source>
        <strain evidence="1 2">BCC 54312</strain>
    </source>
</reference>
<feature type="non-terminal residue" evidence="1">
    <location>
        <position position="92"/>
    </location>
</feature>
<name>A0A367LSE8_9HYPO</name>